<dbReference type="PANTHER" id="PTHR30349:SF64">
    <property type="entry name" value="PROPHAGE INTEGRASE INTD-RELATED"/>
    <property type="match status" value="1"/>
</dbReference>
<comment type="similarity">
    <text evidence="1">Belongs to the 'phage' integrase family.</text>
</comment>
<reference evidence="6 7" key="1">
    <citation type="journal article" date="2023" name="Microb. Genom.">
        <title>Mesoterricola silvestris gen. nov., sp. nov., Mesoterricola sediminis sp. nov., Geothrix oryzae sp. nov., Geothrix edaphica sp. nov., Geothrix rubra sp. nov., and Geothrix limicola sp. nov., six novel members of Acidobacteriota isolated from soils.</title>
        <authorList>
            <person name="Weisberg A.J."/>
            <person name="Pearce E."/>
            <person name="Kramer C.G."/>
            <person name="Chang J.H."/>
            <person name="Clarke C.R."/>
        </authorList>
    </citation>
    <scope>NUCLEOTIDE SEQUENCE [LARGE SCALE GENOMIC DNA]</scope>
    <source>
        <strain evidence="6 7">NE20-4-1</strain>
    </source>
</reference>
<accession>A0ABU4MZM6</accession>
<organism evidence="6 7">
    <name type="scientific">Streptomyces caniscabiei</name>
    <dbReference type="NCBI Taxonomy" id="2746961"/>
    <lineage>
        <taxon>Bacteria</taxon>
        <taxon>Bacillati</taxon>
        <taxon>Actinomycetota</taxon>
        <taxon>Actinomycetes</taxon>
        <taxon>Kitasatosporales</taxon>
        <taxon>Streptomycetaceae</taxon>
        <taxon>Streptomyces</taxon>
    </lineage>
</organism>
<gene>
    <name evidence="6" type="ORF">PV383_37310</name>
</gene>
<keyword evidence="2" id="KW-0238">DNA-binding</keyword>
<protein>
    <submittedName>
        <fullName evidence="6">Tyrosine-type recombinase/integrase</fullName>
    </submittedName>
</protein>
<evidence type="ECO:0000256" key="1">
    <source>
        <dbReference type="ARBA" id="ARBA00008857"/>
    </source>
</evidence>
<evidence type="ECO:0000313" key="6">
    <source>
        <dbReference type="EMBL" id="MDX3042795.1"/>
    </source>
</evidence>
<sequence length="529" mass="58520">MSKRSHGTHQLRQELPVDEEGARRTFRRTGYATAKDAQKDLDRIRAILDLAADDEDGLRRVGDLLDGLQKTRGPIPEPTEVSRKLGVGVPLDGKMTVAEWLDKWMADKKTRTTTNRGYASHIRVHLGPALGHLRLDRLGVGHVQDMFNAIDDRNDLIRAENQARREQVARSKRGKPGAPKAAERAQLLAERAKLAEMPPFRRITGPATKQSIRRTLRAALNKAIARQLITFNAAAHVELESAGRPKGLLWTAERVARWRETGQKPSPVMVWTPAQLGRFLDEAEGDRLYAFFHLIAHHGLRRGEGVGQEWADFHEAAKTIRVANEIVVDGWTPIQTAPKTEDSASTVKIDTETVRVLKEHRARQVLEREVWNAEAARRRADGEDVADWVDTGKMFAAEDGAWLHPDVVSKAFKRIMESADLPPINLRDLRHGAAALVKAGGGELHDAKVKLRHSTIVLTSDTYMELFEEYEDELTEKAAAAVPRARKPRDEAPAPVAVPEQGPDASQPADADDDAPTVDGGTDIGEGAA</sequence>
<evidence type="ECO:0000313" key="7">
    <source>
        <dbReference type="Proteomes" id="UP001282474"/>
    </source>
</evidence>
<dbReference type="SUPFAM" id="SSF56349">
    <property type="entry name" value="DNA breaking-rejoining enzymes"/>
    <property type="match status" value="1"/>
</dbReference>
<keyword evidence="3" id="KW-0233">DNA recombination</keyword>
<dbReference type="RefSeq" id="WP_319687343.1">
    <property type="nucleotide sequence ID" value="NZ_JARAWI010000036.1"/>
</dbReference>
<dbReference type="InterPro" id="IPR010998">
    <property type="entry name" value="Integrase_recombinase_N"/>
</dbReference>
<feature type="region of interest" description="Disordered" evidence="4">
    <location>
        <begin position="478"/>
        <end position="529"/>
    </location>
</feature>
<feature type="region of interest" description="Disordered" evidence="4">
    <location>
        <begin position="1"/>
        <end position="26"/>
    </location>
</feature>
<dbReference type="Proteomes" id="UP001282474">
    <property type="component" value="Unassembled WGS sequence"/>
</dbReference>
<dbReference type="PROSITE" id="PS51898">
    <property type="entry name" value="TYR_RECOMBINASE"/>
    <property type="match status" value="1"/>
</dbReference>
<dbReference type="InterPro" id="IPR013762">
    <property type="entry name" value="Integrase-like_cat_sf"/>
</dbReference>
<evidence type="ECO:0000256" key="4">
    <source>
        <dbReference type="SAM" id="MobiDB-lite"/>
    </source>
</evidence>
<dbReference type="Gene3D" id="1.10.443.10">
    <property type="entry name" value="Intergrase catalytic core"/>
    <property type="match status" value="1"/>
</dbReference>
<dbReference type="PANTHER" id="PTHR30349">
    <property type="entry name" value="PHAGE INTEGRASE-RELATED"/>
    <property type="match status" value="1"/>
</dbReference>
<evidence type="ECO:0000256" key="3">
    <source>
        <dbReference type="ARBA" id="ARBA00023172"/>
    </source>
</evidence>
<feature type="domain" description="Tyr recombinase" evidence="5">
    <location>
        <begin position="266"/>
        <end position="479"/>
    </location>
</feature>
<dbReference type="EMBL" id="JARAWJ010000042">
    <property type="protein sequence ID" value="MDX3042795.1"/>
    <property type="molecule type" value="Genomic_DNA"/>
</dbReference>
<name>A0ABU4MZM6_9ACTN</name>
<dbReference type="InterPro" id="IPR050090">
    <property type="entry name" value="Tyrosine_recombinase_XerCD"/>
</dbReference>
<dbReference type="Gene3D" id="1.10.150.130">
    <property type="match status" value="1"/>
</dbReference>
<dbReference type="InterPro" id="IPR011010">
    <property type="entry name" value="DNA_brk_join_enz"/>
</dbReference>
<evidence type="ECO:0000259" key="5">
    <source>
        <dbReference type="PROSITE" id="PS51898"/>
    </source>
</evidence>
<keyword evidence="7" id="KW-1185">Reference proteome</keyword>
<proteinExistence type="inferred from homology"/>
<evidence type="ECO:0000256" key="2">
    <source>
        <dbReference type="ARBA" id="ARBA00023125"/>
    </source>
</evidence>
<comment type="caution">
    <text evidence="6">The sequence shown here is derived from an EMBL/GenBank/DDBJ whole genome shotgun (WGS) entry which is preliminary data.</text>
</comment>
<dbReference type="InterPro" id="IPR002104">
    <property type="entry name" value="Integrase_catalytic"/>
</dbReference>